<evidence type="ECO:0000313" key="2">
    <source>
        <dbReference type="Proteomes" id="UP001274830"/>
    </source>
</evidence>
<proteinExistence type="predicted"/>
<dbReference type="EMBL" id="JAUTXT010000033">
    <property type="protein sequence ID" value="KAK3672367.1"/>
    <property type="molecule type" value="Genomic_DNA"/>
</dbReference>
<sequence>MHAASLFGTAVSNATQLDILDHLGEFAQAIWTAAARLLGGQDRVVAYFLQRAVEIATQLKENGRPQRLVDVCLTKAGDDQMDREGGMGS</sequence>
<dbReference type="Proteomes" id="UP001274830">
    <property type="component" value="Unassembled WGS sequence"/>
</dbReference>
<dbReference type="AlphaFoldDB" id="A0AAE0TR96"/>
<name>A0AAE0TR96_9PEZI</name>
<evidence type="ECO:0000313" key="1">
    <source>
        <dbReference type="EMBL" id="KAK3672367.1"/>
    </source>
</evidence>
<gene>
    <name evidence="1" type="ORF">LTR78_007674</name>
</gene>
<accession>A0AAE0TR96</accession>
<comment type="caution">
    <text evidence="1">The sequence shown here is derived from an EMBL/GenBank/DDBJ whole genome shotgun (WGS) entry which is preliminary data.</text>
</comment>
<protein>
    <submittedName>
        <fullName evidence="1">Uncharacterized protein</fullName>
    </submittedName>
</protein>
<organism evidence="1 2">
    <name type="scientific">Recurvomyces mirabilis</name>
    <dbReference type="NCBI Taxonomy" id="574656"/>
    <lineage>
        <taxon>Eukaryota</taxon>
        <taxon>Fungi</taxon>
        <taxon>Dikarya</taxon>
        <taxon>Ascomycota</taxon>
        <taxon>Pezizomycotina</taxon>
        <taxon>Dothideomycetes</taxon>
        <taxon>Dothideomycetidae</taxon>
        <taxon>Mycosphaerellales</taxon>
        <taxon>Teratosphaeriaceae</taxon>
        <taxon>Recurvomyces</taxon>
    </lineage>
</organism>
<keyword evidence="2" id="KW-1185">Reference proteome</keyword>
<reference evidence="1" key="1">
    <citation type="submission" date="2023-07" db="EMBL/GenBank/DDBJ databases">
        <title>Black Yeasts Isolated from many extreme environments.</title>
        <authorList>
            <person name="Coleine C."/>
            <person name="Stajich J.E."/>
            <person name="Selbmann L."/>
        </authorList>
    </citation>
    <scope>NUCLEOTIDE SEQUENCE</scope>
    <source>
        <strain evidence="1">CCFEE 5485</strain>
    </source>
</reference>